<comment type="caution">
    <text evidence="2">The sequence shown here is derived from an EMBL/GenBank/DDBJ whole genome shotgun (WGS) entry which is preliminary data.</text>
</comment>
<dbReference type="InterPro" id="IPR010730">
    <property type="entry name" value="HET"/>
</dbReference>
<reference evidence="2 3" key="1">
    <citation type="submission" date="2016-07" db="EMBL/GenBank/DDBJ databases">
        <title>Pervasive Adenine N6-methylation of Active Genes in Fungi.</title>
        <authorList>
            <consortium name="DOE Joint Genome Institute"/>
            <person name="Mondo S.J."/>
            <person name="Dannebaum R.O."/>
            <person name="Kuo R.C."/>
            <person name="Labutti K."/>
            <person name="Haridas S."/>
            <person name="Kuo A."/>
            <person name="Salamov A."/>
            <person name="Ahrendt S.R."/>
            <person name="Lipzen A."/>
            <person name="Sullivan W."/>
            <person name="Andreopoulos W.B."/>
            <person name="Clum A."/>
            <person name="Lindquist E."/>
            <person name="Daum C."/>
            <person name="Ramamoorthy G.K."/>
            <person name="Gryganskyi A."/>
            <person name="Culley D."/>
            <person name="Magnuson J.K."/>
            <person name="James T.Y."/>
            <person name="O'Malley M.A."/>
            <person name="Stajich J.E."/>
            <person name="Spatafora J.W."/>
            <person name="Visel A."/>
            <person name="Grigoriev I.V."/>
        </authorList>
    </citation>
    <scope>NUCLEOTIDE SEQUENCE [LARGE SCALE GENOMIC DNA]</scope>
    <source>
        <strain evidence="2 3">CBS 129021</strain>
    </source>
</reference>
<gene>
    <name evidence="2" type="ORF">BCR38DRAFT_527051</name>
</gene>
<accession>A0A1Y2DKK6</accession>
<dbReference type="Pfam" id="PF06985">
    <property type="entry name" value="HET"/>
    <property type="match status" value="1"/>
</dbReference>
<keyword evidence="3" id="KW-1185">Reference proteome</keyword>
<dbReference type="AlphaFoldDB" id="A0A1Y2DKK6"/>
<feature type="domain" description="Heterokaryon incompatibility" evidence="1">
    <location>
        <begin position="196"/>
        <end position="344"/>
    </location>
</feature>
<organism evidence="2 3">
    <name type="scientific">Pseudomassariella vexata</name>
    <dbReference type="NCBI Taxonomy" id="1141098"/>
    <lineage>
        <taxon>Eukaryota</taxon>
        <taxon>Fungi</taxon>
        <taxon>Dikarya</taxon>
        <taxon>Ascomycota</taxon>
        <taxon>Pezizomycotina</taxon>
        <taxon>Sordariomycetes</taxon>
        <taxon>Xylariomycetidae</taxon>
        <taxon>Amphisphaeriales</taxon>
        <taxon>Pseudomassariaceae</taxon>
        <taxon>Pseudomassariella</taxon>
    </lineage>
</organism>
<dbReference type="PANTHER" id="PTHR33112:SF10">
    <property type="entry name" value="TOL"/>
    <property type="match status" value="1"/>
</dbReference>
<proteinExistence type="predicted"/>
<evidence type="ECO:0000313" key="2">
    <source>
        <dbReference type="EMBL" id="ORY59773.1"/>
    </source>
</evidence>
<dbReference type="EMBL" id="MCFJ01000013">
    <property type="protein sequence ID" value="ORY59773.1"/>
    <property type="molecule type" value="Genomic_DNA"/>
</dbReference>
<name>A0A1Y2DKK6_9PEZI</name>
<evidence type="ECO:0000313" key="3">
    <source>
        <dbReference type="Proteomes" id="UP000193689"/>
    </source>
</evidence>
<dbReference type="STRING" id="1141098.A0A1Y2DKK6"/>
<dbReference type="PANTHER" id="PTHR33112">
    <property type="entry name" value="DOMAIN PROTEIN, PUTATIVE-RELATED"/>
    <property type="match status" value="1"/>
</dbReference>
<dbReference type="Proteomes" id="UP000193689">
    <property type="component" value="Unassembled WGS sequence"/>
</dbReference>
<sequence>MALNQVGGYMEVDNLWVYYFDDKFCRRSLEQSHSPTIRPCGDCSPILISSGLVKLSNLGDNTYACPFCAFILEQVRNISESHASDTFVKNTDSLIELHITGASGTIPVFRLYPGSASGSERPRTPPTRILNTSSVQPLHNWLVQCDQNHQCRKPEIMNQHAEYVPTRLLNVTAYSNPDDLRLDNFTARSANEIPQYVALSHCWGQSNPNLHLPYLTKKDNLETRQKGFKLSELPKTFQDAITVTRQLGVRYLWIDSLCIIQGPDGDWTEQSQLMEKVFASAYCTIAATSAKNSDAGFSIKSVDNQSIFIQQGSGQHICVSTNIADFETEVNKANLNKRAWVMQERLLSSRTIHFCENQVYGECGEGIYAGHNLFLKCDRFTTNYYRLDPKFPDRLNSSGFADTLRFLQSLLEDYTQRGISKPTDRAIAISGLLNRIGRALRCSIHYGIIEWYLHRTLLWKRSSGPKTTRIGYKAFMPSWSWMAYEGAIEFVPDKFGGLDLDPDLTLNEGDVTATIWEFTDNGMKIEKDRDDVRYQLVDLQGMKKGWISFDETDLPKVQYMVVVAKRRWVQMDNCLYFVLFVRPLENQDGYERLGMGMLQKDCGLRMKAKGRVL</sequence>
<dbReference type="OrthoDB" id="4161196at2759"/>
<dbReference type="GeneID" id="63781589"/>
<protein>
    <submittedName>
        <fullName evidence="2">Heterokaryon incompatibility protein-domain-containing protein</fullName>
    </submittedName>
</protein>
<dbReference type="RefSeq" id="XP_040712347.1">
    <property type="nucleotide sequence ID" value="XM_040865377.1"/>
</dbReference>
<dbReference type="InParanoid" id="A0A1Y2DKK6"/>
<evidence type="ECO:0000259" key="1">
    <source>
        <dbReference type="Pfam" id="PF06985"/>
    </source>
</evidence>